<evidence type="ECO:0000313" key="2">
    <source>
        <dbReference type="Proteomes" id="UP000075243"/>
    </source>
</evidence>
<keyword evidence="2" id="KW-1185">Reference proteome</keyword>
<dbReference type="Proteomes" id="UP000075243">
    <property type="component" value="Unassembled WGS sequence"/>
</dbReference>
<name>A0A151RA53_CAJCA</name>
<dbReference type="EMBL" id="KQ483901">
    <property type="protein sequence ID" value="KYP39518.1"/>
    <property type="molecule type" value="Genomic_DNA"/>
</dbReference>
<organism evidence="1 2">
    <name type="scientific">Cajanus cajan</name>
    <name type="common">Pigeon pea</name>
    <name type="synonym">Cajanus indicus</name>
    <dbReference type="NCBI Taxonomy" id="3821"/>
    <lineage>
        <taxon>Eukaryota</taxon>
        <taxon>Viridiplantae</taxon>
        <taxon>Streptophyta</taxon>
        <taxon>Embryophyta</taxon>
        <taxon>Tracheophyta</taxon>
        <taxon>Spermatophyta</taxon>
        <taxon>Magnoliopsida</taxon>
        <taxon>eudicotyledons</taxon>
        <taxon>Gunneridae</taxon>
        <taxon>Pentapetalae</taxon>
        <taxon>rosids</taxon>
        <taxon>fabids</taxon>
        <taxon>Fabales</taxon>
        <taxon>Fabaceae</taxon>
        <taxon>Papilionoideae</taxon>
        <taxon>50 kb inversion clade</taxon>
        <taxon>NPAAA clade</taxon>
        <taxon>indigoferoid/millettioid clade</taxon>
        <taxon>Phaseoleae</taxon>
        <taxon>Cajanus</taxon>
    </lineage>
</organism>
<dbReference type="AlphaFoldDB" id="A0A151RA53"/>
<proteinExistence type="predicted"/>
<gene>
    <name evidence="1" type="ORF">KK1_039172</name>
</gene>
<protein>
    <submittedName>
        <fullName evidence="1">Uncharacterized protein</fullName>
    </submittedName>
</protein>
<dbReference type="Gramene" id="C.cajan_38872.t">
    <property type="protein sequence ID" value="C.cajan_38872.t"/>
    <property type="gene ID" value="C.cajan_38872"/>
</dbReference>
<accession>A0A151RA53</accession>
<feature type="non-terminal residue" evidence="1">
    <location>
        <position position="1"/>
    </location>
</feature>
<evidence type="ECO:0000313" key="1">
    <source>
        <dbReference type="EMBL" id="KYP39518.1"/>
    </source>
</evidence>
<sequence length="91" mass="10947">KPRESKMDLPQFFEKDDVETYLYWEMKVKQLFACHRVSEERKVPFVTFKKTMHNGLTNAITFTHKEKKLVLHHLSPQQVAEDQAQMKLKRK</sequence>
<reference evidence="1" key="1">
    <citation type="journal article" date="2012" name="Nat. Biotechnol.">
        <title>Draft genome sequence of pigeonpea (Cajanus cajan), an orphan legume crop of resource-poor farmers.</title>
        <authorList>
            <person name="Varshney R.K."/>
            <person name="Chen W."/>
            <person name="Li Y."/>
            <person name="Bharti A.K."/>
            <person name="Saxena R.K."/>
            <person name="Schlueter J.A."/>
            <person name="Donoghue M.T."/>
            <person name="Azam S."/>
            <person name="Fan G."/>
            <person name="Whaley A.M."/>
            <person name="Farmer A.D."/>
            <person name="Sheridan J."/>
            <person name="Iwata A."/>
            <person name="Tuteja R."/>
            <person name="Penmetsa R.V."/>
            <person name="Wu W."/>
            <person name="Upadhyaya H.D."/>
            <person name="Yang S.P."/>
            <person name="Shah T."/>
            <person name="Saxena K.B."/>
            <person name="Michael T."/>
            <person name="McCombie W.R."/>
            <person name="Yang B."/>
            <person name="Zhang G."/>
            <person name="Yang H."/>
            <person name="Wang J."/>
            <person name="Spillane C."/>
            <person name="Cook D.R."/>
            <person name="May G.D."/>
            <person name="Xu X."/>
            <person name="Jackson S.A."/>
        </authorList>
    </citation>
    <scope>NUCLEOTIDE SEQUENCE [LARGE SCALE GENOMIC DNA]</scope>
</reference>